<organism evidence="3">
    <name type="scientific">Veillonella atypica</name>
    <dbReference type="NCBI Taxonomy" id="39777"/>
    <lineage>
        <taxon>Bacteria</taxon>
        <taxon>Bacillati</taxon>
        <taxon>Bacillota</taxon>
        <taxon>Negativicutes</taxon>
        <taxon>Veillonellales</taxon>
        <taxon>Veillonellaceae</taxon>
        <taxon>Veillonella</taxon>
    </lineage>
</organism>
<feature type="domain" description="Serine dehydratase-like alpha subunit" evidence="2">
    <location>
        <begin position="83"/>
        <end position="410"/>
    </location>
</feature>
<dbReference type="Proteomes" id="UP000070226">
    <property type="component" value="Unassembled WGS sequence"/>
</dbReference>
<dbReference type="GO" id="GO:0019450">
    <property type="term" value="P:L-cysteine catabolic process to pyruvate"/>
    <property type="evidence" value="ECO:0007669"/>
    <property type="project" value="TreeGrafter"/>
</dbReference>
<evidence type="ECO:0000313" key="4">
    <source>
        <dbReference type="Proteomes" id="UP000070226"/>
    </source>
</evidence>
<comment type="caution">
    <text evidence="3">The sequence shown here is derived from an EMBL/GenBank/DDBJ whole genome shotgun (WGS) entry which is preliminary data.</text>
</comment>
<dbReference type="GO" id="GO:0080146">
    <property type="term" value="F:L-cysteine desulfhydrase activity"/>
    <property type="evidence" value="ECO:0007669"/>
    <property type="project" value="TreeGrafter"/>
</dbReference>
<dbReference type="PANTHER" id="PTHR30501:SF2">
    <property type="entry name" value="UPF0597 PROTEIN YHAM"/>
    <property type="match status" value="1"/>
</dbReference>
<evidence type="ECO:0000256" key="1">
    <source>
        <dbReference type="HAMAP-Rule" id="MF_01845"/>
    </source>
</evidence>
<sequence length="415" mass="44000">MDYISLLQKEMRPAFGCTEPIALAYAAAKAASVLDEFPNHIHARCSANIIKNVKSVVIPNSGGRKGLAAATVLGAIVGHPERELEVLESATDEDRKWLGTLLEANFCTVKLAEGVDNLYIEITATTDEHTAVVRIENAHTNITYVSVDGNVISETINEIKEAESSTCPMTFDSIYEFAKAGDISGILPSIKQQVEYNTAISNEGLSNDYGANIGRLLLLDDETPSLETKCKARAAAGSDARMSGCPLPVVICSGSGNQGLTVSMPIITTAEELDKTDEELYRSLVFANLLTLYVKSGIGKLSAYCGVVSAGIVSVAGIAFLKGDSKDIIEDTLVNGLVSLSGIVCDGAKPSCAGKIAISLDGAFMGYKQARLNKSYQKGDGLVAHSVDDTIKSIGVVAQGMKETDVVILNEMLKH</sequence>
<dbReference type="InterPro" id="IPR005130">
    <property type="entry name" value="Ser_deHydtase-like_asu"/>
</dbReference>
<dbReference type="AlphaFoldDB" id="A0A133S4V2"/>
<dbReference type="Pfam" id="PF03313">
    <property type="entry name" value="SDH_alpha"/>
    <property type="match status" value="1"/>
</dbReference>
<name>A0A133S4V2_9FIRM</name>
<dbReference type="PANTHER" id="PTHR30501">
    <property type="entry name" value="UPF0597 PROTEIN YHAM"/>
    <property type="match status" value="1"/>
</dbReference>
<dbReference type="STRING" id="39777.B7L28_02190"/>
<evidence type="ECO:0000313" key="3">
    <source>
        <dbReference type="EMBL" id="KXA64475.1"/>
    </source>
</evidence>
<dbReference type="InterPro" id="IPR021144">
    <property type="entry name" value="UPF0597"/>
</dbReference>
<gene>
    <name evidence="3" type="ORF">HMPREF3233_00957</name>
</gene>
<accession>A0A133S4V2</accession>
<dbReference type="PIRSF" id="PIRSF006054">
    <property type="entry name" value="UCP006054"/>
    <property type="match status" value="1"/>
</dbReference>
<dbReference type="EMBL" id="LRQT01000024">
    <property type="protein sequence ID" value="KXA64475.1"/>
    <property type="molecule type" value="Genomic_DNA"/>
</dbReference>
<dbReference type="RefSeq" id="WP_060807514.1">
    <property type="nucleotide sequence ID" value="NZ_KQ958071.1"/>
</dbReference>
<evidence type="ECO:0000259" key="2">
    <source>
        <dbReference type="Pfam" id="PF03313"/>
    </source>
</evidence>
<comment type="similarity">
    <text evidence="1">Belongs to the UPF0597 family.</text>
</comment>
<protein>
    <recommendedName>
        <fullName evidence="1">UPF0597 protein HMPREF3233_00957</fullName>
    </recommendedName>
</protein>
<reference evidence="3 4" key="1">
    <citation type="submission" date="2016-01" db="EMBL/GenBank/DDBJ databases">
        <authorList>
            <person name="Oliw E.H."/>
        </authorList>
    </citation>
    <scope>NUCLEOTIDE SEQUENCE [LARGE SCALE GENOMIC DNA]</scope>
    <source>
        <strain evidence="3 4">CMW7756B</strain>
    </source>
</reference>
<dbReference type="HAMAP" id="MF_01845">
    <property type="entry name" value="UPF0597"/>
    <property type="match status" value="1"/>
</dbReference>
<dbReference type="PATRIC" id="fig|39777.7.peg.930"/>
<proteinExistence type="inferred from homology"/>